<keyword evidence="2" id="KW-1185">Reference proteome</keyword>
<organism evidence="1 2">
    <name type="scientific">Amblyomma americanum</name>
    <name type="common">Lone star tick</name>
    <dbReference type="NCBI Taxonomy" id="6943"/>
    <lineage>
        <taxon>Eukaryota</taxon>
        <taxon>Metazoa</taxon>
        <taxon>Ecdysozoa</taxon>
        <taxon>Arthropoda</taxon>
        <taxon>Chelicerata</taxon>
        <taxon>Arachnida</taxon>
        <taxon>Acari</taxon>
        <taxon>Parasitiformes</taxon>
        <taxon>Ixodida</taxon>
        <taxon>Ixodoidea</taxon>
        <taxon>Ixodidae</taxon>
        <taxon>Amblyomminae</taxon>
        <taxon>Amblyomma</taxon>
    </lineage>
</organism>
<protein>
    <submittedName>
        <fullName evidence="1">Uncharacterized protein</fullName>
    </submittedName>
</protein>
<proteinExistence type="predicted"/>
<dbReference type="Proteomes" id="UP001321473">
    <property type="component" value="Unassembled WGS sequence"/>
</dbReference>
<reference evidence="1 2" key="1">
    <citation type="journal article" date="2023" name="Arcadia Sci">
        <title>De novo assembly of a long-read Amblyomma americanum tick genome.</title>
        <authorList>
            <person name="Chou S."/>
            <person name="Poskanzer K.E."/>
            <person name="Rollins M."/>
            <person name="Thuy-Boun P.S."/>
        </authorList>
    </citation>
    <scope>NUCLEOTIDE SEQUENCE [LARGE SCALE GENOMIC DNA]</scope>
    <source>
        <strain evidence="1">F_SG_1</strain>
        <tissue evidence="1">Salivary glands</tissue>
    </source>
</reference>
<evidence type="ECO:0000313" key="2">
    <source>
        <dbReference type="Proteomes" id="UP001321473"/>
    </source>
</evidence>
<dbReference type="AlphaFoldDB" id="A0AAQ4D9I9"/>
<comment type="caution">
    <text evidence="1">The sequence shown here is derived from an EMBL/GenBank/DDBJ whole genome shotgun (WGS) entry which is preliminary data.</text>
</comment>
<name>A0AAQ4D9I9_AMBAM</name>
<dbReference type="EMBL" id="JARKHS020033391">
    <property type="protein sequence ID" value="KAK8759129.1"/>
    <property type="molecule type" value="Genomic_DNA"/>
</dbReference>
<evidence type="ECO:0000313" key="1">
    <source>
        <dbReference type="EMBL" id="KAK8759129.1"/>
    </source>
</evidence>
<sequence length="160" mass="17844">MREDWLTSLVVRDVQGLNQSQLAKALGAYLPLTPHLRRLDISSESGPLADEFVNGLAQNNTIQELDIACTWPDGFLKMVLSCFWSLAGIVNEEVVCNPPQPGACIKGASEPPQLDSLGPYMLDRIRSFLMIADILDDEEYDEDKEHIKMDDCTTPPREIP</sequence>
<accession>A0AAQ4D9I9</accession>
<gene>
    <name evidence="1" type="ORF">V5799_003239</name>
</gene>